<comment type="caution">
    <text evidence="1">The sequence shown here is derived from an EMBL/GenBank/DDBJ whole genome shotgun (WGS) entry which is preliminary data.</text>
</comment>
<keyword evidence="2" id="KW-1185">Reference proteome</keyword>
<accession>A0A851HRA5</accession>
<dbReference type="EMBL" id="JABEVQ010000006">
    <property type="protein sequence ID" value="NWN92259.1"/>
    <property type="molecule type" value="Genomic_DNA"/>
</dbReference>
<organism evidence="1 2">
    <name type="scientific">Marinobacter adhaerens</name>
    <dbReference type="NCBI Taxonomy" id="1033846"/>
    <lineage>
        <taxon>Bacteria</taxon>
        <taxon>Pseudomonadati</taxon>
        <taxon>Pseudomonadota</taxon>
        <taxon>Gammaproteobacteria</taxon>
        <taxon>Pseudomonadales</taxon>
        <taxon>Marinobacteraceae</taxon>
        <taxon>Marinobacter</taxon>
    </lineage>
</organism>
<gene>
    <name evidence="1" type="ORF">HLV39_12225</name>
</gene>
<proteinExistence type="predicted"/>
<dbReference type="Proteomes" id="UP000536442">
    <property type="component" value="Unassembled WGS sequence"/>
</dbReference>
<protein>
    <submittedName>
        <fullName evidence="1">Uncharacterized protein</fullName>
    </submittedName>
</protein>
<name>A0A851HRA5_9GAMM</name>
<sequence>MSEQQREDALDRKLSGQNKADRLIDGAAALIAGQAYELMLSHSIEGEWPESEAHVKAEHDMLLEMVGELRELKGNCQGILDRSACEVSITPEMIEAGAQRLLAWEDDSPWPDSWDSMAVAAARNDAERVLRSALNARADHIADASKMVKGDVYTAGSVILPAGKTHERAIVVAFQSDDDLRAAIAAGQCRFTVFGGDV</sequence>
<dbReference type="AlphaFoldDB" id="A0A851HRA5"/>
<evidence type="ECO:0000313" key="2">
    <source>
        <dbReference type="Proteomes" id="UP000536442"/>
    </source>
</evidence>
<evidence type="ECO:0000313" key="1">
    <source>
        <dbReference type="EMBL" id="NWN92259.1"/>
    </source>
</evidence>
<reference evidence="1 2" key="1">
    <citation type="submission" date="2020-03" db="EMBL/GenBank/DDBJ databases">
        <title>Metagenomic, metatranscriptomic, and metabolomic analyses revealed the key microbes and metabolic features during the fermentation of ganjang, Korean traditional soy sauce.</title>
        <authorList>
            <person name="Chun B.H."/>
            <person name="Jeon C.O."/>
        </authorList>
    </citation>
    <scope>NUCLEOTIDE SEQUENCE [LARGE SCALE GENOMIC DNA]</scope>
    <source>
        <strain evidence="1 2">KG14</strain>
    </source>
</reference>